<dbReference type="InterPro" id="IPR052895">
    <property type="entry name" value="HetReg/Transcr_Mod"/>
</dbReference>
<dbReference type="Pfam" id="PF06985">
    <property type="entry name" value="HET"/>
    <property type="match status" value="1"/>
</dbReference>
<reference evidence="2" key="1">
    <citation type="submission" date="2021-03" db="EMBL/GenBank/DDBJ databases">
        <authorList>
            <person name="Tagirdzhanova G."/>
        </authorList>
    </citation>
    <scope>NUCLEOTIDE SEQUENCE</scope>
</reference>
<dbReference type="PANTHER" id="PTHR24148">
    <property type="entry name" value="ANKYRIN REPEAT DOMAIN-CONTAINING PROTEIN 39 HOMOLOG-RELATED"/>
    <property type="match status" value="1"/>
</dbReference>
<proteinExistence type="predicted"/>
<keyword evidence="3" id="KW-1185">Reference proteome</keyword>
<evidence type="ECO:0000313" key="2">
    <source>
        <dbReference type="EMBL" id="CAF9940353.1"/>
    </source>
</evidence>
<dbReference type="PANTHER" id="PTHR24148:SF73">
    <property type="entry name" value="HET DOMAIN PROTEIN (AFU_ORTHOLOGUE AFUA_8G01020)"/>
    <property type="match status" value="1"/>
</dbReference>
<organism evidence="2 3">
    <name type="scientific">Heterodermia speciosa</name>
    <dbReference type="NCBI Taxonomy" id="116794"/>
    <lineage>
        <taxon>Eukaryota</taxon>
        <taxon>Fungi</taxon>
        <taxon>Dikarya</taxon>
        <taxon>Ascomycota</taxon>
        <taxon>Pezizomycotina</taxon>
        <taxon>Lecanoromycetes</taxon>
        <taxon>OSLEUM clade</taxon>
        <taxon>Lecanoromycetidae</taxon>
        <taxon>Caliciales</taxon>
        <taxon>Physciaceae</taxon>
        <taxon>Heterodermia</taxon>
    </lineage>
</organism>
<dbReference type="Proteomes" id="UP000664521">
    <property type="component" value="Unassembled WGS sequence"/>
</dbReference>
<dbReference type="AlphaFoldDB" id="A0A8H3PGU0"/>
<feature type="domain" description="Heterokaryon incompatibility" evidence="1">
    <location>
        <begin position="1"/>
        <end position="90"/>
    </location>
</feature>
<dbReference type="OrthoDB" id="3557394at2759"/>
<dbReference type="InterPro" id="IPR010730">
    <property type="entry name" value="HET"/>
</dbReference>
<gene>
    <name evidence="2" type="ORF">HETSPECPRED_002390</name>
</gene>
<name>A0A8H3PGU0_9LECA</name>
<evidence type="ECO:0000313" key="3">
    <source>
        <dbReference type="Proteomes" id="UP000664521"/>
    </source>
</evidence>
<dbReference type="EMBL" id="CAJPDS010000152">
    <property type="protein sequence ID" value="CAF9940353.1"/>
    <property type="molecule type" value="Genomic_DNA"/>
</dbReference>
<comment type="caution">
    <text evidence="2">The sequence shown here is derived from an EMBL/GenBank/DDBJ whole genome shotgun (WGS) entry which is preliminary data.</text>
</comment>
<dbReference type="Pfam" id="PF26639">
    <property type="entry name" value="Het-6_barrel"/>
    <property type="match status" value="1"/>
</dbReference>
<accession>A0A8H3PGU0</accession>
<protein>
    <recommendedName>
        <fullName evidence="1">Heterokaryon incompatibility domain-containing protein</fullName>
    </recommendedName>
</protein>
<evidence type="ECO:0000259" key="1">
    <source>
        <dbReference type="Pfam" id="PF06985"/>
    </source>
</evidence>
<sequence length="516" mass="58538">MRLIYEKAAVVQVWLGEDTPAKSCEEAFYLLRELRHAYNELGWDFDIFTKRWRGKVLESCRLPALNDPSWWSLLELLQRPWFSRVWIIQEIVVSRNAILRCGGLKLGWKDFCFGFLFAINAGFVYRQDVFHHPFAYQQLIPLILTYICFAEPTYLKFDLFSLLQSHRLSGATDLRDKVYALIGLSTLIESEAHSIIPDYSLSTEAVYTEIAKAIISKSPTLDILGVPRTTSSSLFTKVPSWVPDWSVAHLGSSLAVKNLQGDYMFDFNATKVHIPKCVIFRGDSLILDGHVFDTVVKVGKVMDPFNSSAVGEQTTSRYSSSRPGILLSMLHLIAVIQDWRTVYRGLGSSRTDLYASDSPLEVFCRVILFDTMPADYTLASAAQSYGRPAIRVFYPILSYLYRFPLIQRIVNGLESRKSARHGLLRQSDGRISNEMPDLIARTVGRRMFVTERGYLGLAPELTELGCRVAVGKGGKFPLILKPKEHERWELIGDCYVHGIVHGEGFEQCKCTEMEVV</sequence>